<keyword evidence="1" id="KW-0732">Signal</keyword>
<feature type="signal peptide" evidence="1">
    <location>
        <begin position="1"/>
        <end position="20"/>
    </location>
</feature>
<dbReference type="Proteomes" id="UP001517247">
    <property type="component" value="Unassembled WGS sequence"/>
</dbReference>
<sequence>MCSRYKLFGGVLLAVSFLWACGNNKNTEQEKGKSITLKGLYSFGPEVKSFTDCDEGREYWVADSAKNLELEYTNLGFEKPYTPVYIEVEAHLVKSDTSTVTGGYDSTMVVTKVLKVSKDIPEGPCNQ</sequence>
<accession>A0ABW9J536</accession>
<dbReference type="EMBL" id="SSHJ02000005">
    <property type="protein sequence ID" value="MFN0255240.1"/>
    <property type="molecule type" value="Genomic_DNA"/>
</dbReference>
<gene>
    <name evidence="3" type="ORF">E6A44_006630</name>
</gene>
<evidence type="ECO:0000313" key="4">
    <source>
        <dbReference type="Proteomes" id="UP001517247"/>
    </source>
</evidence>
<feature type="chain" id="PRO_5046795861" description="NlpE C-terminal OB domain-containing protein" evidence="1">
    <location>
        <begin position="21"/>
        <end position="127"/>
    </location>
</feature>
<proteinExistence type="predicted"/>
<evidence type="ECO:0000256" key="1">
    <source>
        <dbReference type="SAM" id="SignalP"/>
    </source>
</evidence>
<feature type="domain" description="NlpE C-terminal OB" evidence="2">
    <location>
        <begin position="33"/>
        <end position="118"/>
    </location>
</feature>
<dbReference type="Pfam" id="PF17185">
    <property type="entry name" value="NlpE_C"/>
    <property type="match status" value="1"/>
</dbReference>
<keyword evidence="4" id="KW-1185">Reference proteome</keyword>
<dbReference type="InterPro" id="IPR038139">
    <property type="entry name" value="NlpE_C_sf"/>
</dbReference>
<evidence type="ECO:0000313" key="3">
    <source>
        <dbReference type="EMBL" id="MFN0255240.1"/>
    </source>
</evidence>
<evidence type="ECO:0000259" key="2">
    <source>
        <dbReference type="Pfam" id="PF17185"/>
    </source>
</evidence>
<dbReference type="Gene3D" id="2.40.50.540">
    <property type="match status" value="1"/>
</dbReference>
<dbReference type="RefSeq" id="WP_138722362.1">
    <property type="nucleotide sequence ID" value="NZ_SSHJ02000005.1"/>
</dbReference>
<dbReference type="InterPro" id="IPR033450">
    <property type="entry name" value="NlpE_C"/>
</dbReference>
<name>A0ABW9J536_9SPHI</name>
<organism evidence="3 4">
    <name type="scientific">Pedobacter ureilyticus</name>
    <dbReference type="NCBI Taxonomy" id="1393051"/>
    <lineage>
        <taxon>Bacteria</taxon>
        <taxon>Pseudomonadati</taxon>
        <taxon>Bacteroidota</taxon>
        <taxon>Sphingobacteriia</taxon>
        <taxon>Sphingobacteriales</taxon>
        <taxon>Sphingobacteriaceae</taxon>
        <taxon>Pedobacter</taxon>
    </lineage>
</organism>
<reference evidence="3 4" key="1">
    <citation type="submission" date="2024-12" db="EMBL/GenBank/DDBJ databases">
        <authorList>
            <person name="Hu S."/>
        </authorList>
    </citation>
    <scope>NUCLEOTIDE SEQUENCE [LARGE SCALE GENOMIC DNA]</scope>
    <source>
        <strain evidence="3 4">THG-T11</strain>
    </source>
</reference>
<protein>
    <recommendedName>
        <fullName evidence="2">NlpE C-terminal OB domain-containing protein</fullName>
    </recommendedName>
</protein>
<comment type="caution">
    <text evidence="3">The sequence shown here is derived from an EMBL/GenBank/DDBJ whole genome shotgun (WGS) entry which is preliminary data.</text>
</comment>